<dbReference type="PANTHER" id="PTHR43553">
    <property type="entry name" value="HEAVY METAL TRANSPORTER"/>
    <property type="match status" value="1"/>
</dbReference>
<dbReference type="PROSITE" id="PS50893">
    <property type="entry name" value="ABC_TRANSPORTER_2"/>
    <property type="match status" value="1"/>
</dbReference>
<dbReference type="GO" id="GO:0005524">
    <property type="term" value="F:ATP binding"/>
    <property type="evidence" value="ECO:0007669"/>
    <property type="project" value="UniProtKB-KW"/>
</dbReference>
<dbReference type="InterPro" id="IPR027417">
    <property type="entry name" value="P-loop_NTPase"/>
</dbReference>
<dbReference type="InterPro" id="IPR015856">
    <property type="entry name" value="ABC_transpr_CbiO/EcfA_su"/>
</dbReference>
<evidence type="ECO:0000259" key="8">
    <source>
        <dbReference type="PROSITE" id="PS50893"/>
    </source>
</evidence>
<evidence type="ECO:0000256" key="1">
    <source>
        <dbReference type="ARBA" id="ARBA00004202"/>
    </source>
</evidence>
<evidence type="ECO:0000256" key="3">
    <source>
        <dbReference type="ARBA" id="ARBA00022448"/>
    </source>
</evidence>
<comment type="function">
    <text evidence="7">Probably part of an ABC transporter complex. Responsible for energy coupling to the transport system.</text>
</comment>
<evidence type="ECO:0000256" key="4">
    <source>
        <dbReference type="ARBA" id="ARBA00022741"/>
    </source>
</evidence>
<comment type="similarity">
    <text evidence="2">Belongs to the ABC transporter superfamily.</text>
</comment>
<dbReference type="InterPro" id="IPR050095">
    <property type="entry name" value="ECF_ABC_transporter_ATP-bd"/>
</dbReference>
<dbReference type="InterPro" id="IPR003593">
    <property type="entry name" value="AAA+_ATPase"/>
</dbReference>
<keyword evidence="4" id="KW-0547">Nucleotide-binding</keyword>
<dbReference type="PANTHER" id="PTHR43553:SF24">
    <property type="entry name" value="ENERGY-COUPLING FACTOR TRANSPORTER ATP-BINDING PROTEIN ECFA1"/>
    <property type="match status" value="1"/>
</dbReference>
<accession>A0ABD5T4M2</accession>
<dbReference type="GO" id="GO:0005886">
    <property type="term" value="C:plasma membrane"/>
    <property type="evidence" value="ECO:0007669"/>
    <property type="project" value="UniProtKB-SubCell"/>
</dbReference>
<dbReference type="EMBL" id="JBHSWT010000622">
    <property type="protein sequence ID" value="MFC6772057.1"/>
    <property type="molecule type" value="Genomic_DNA"/>
</dbReference>
<dbReference type="CDD" id="cd03225">
    <property type="entry name" value="ABC_cobalt_CbiO_domain1"/>
    <property type="match status" value="1"/>
</dbReference>
<dbReference type="Gene3D" id="3.40.50.300">
    <property type="entry name" value="P-loop containing nucleotide triphosphate hydrolases"/>
    <property type="match status" value="1"/>
</dbReference>
<keyword evidence="3" id="KW-0813">Transport</keyword>
<evidence type="ECO:0000313" key="10">
    <source>
        <dbReference type="Proteomes" id="UP001596274"/>
    </source>
</evidence>
<dbReference type="InterPro" id="IPR017871">
    <property type="entry name" value="ABC_transporter-like_CS"/>
</dbReference>
<dbReference type="InterPro" id="IPR003439">
    <property type="entry name" value="ABC_transporter-like_ATP-bd"/>
</dbReference>
<dbReference type="Proteomes" id="UP001596274">
    <property type="component" value="Unassembled WGS sequence"/>
</dbReference>
<proteinExistence type="inferred from homology"/>
<keyword evidence="10" id="KW-1185">Reference proteome</keyword>
<dbReference type="Pfam" id="PF00005">
    <property type="entry name" value="ABC_tran"/>
    <property type="match status" value="1"/>
</dbReference>
<comment type="caution">
    <text evidence="9">The sequence shown here is derived from an EMBL/GenBank/DDBJ whole genome shotgun (WGS) entry which is preliminary data.</text>
</comment>
<evidence type="ECO:0000313" key="9">
    <source>
        <dbReference type="EMBL" id="MFC6772057.1"/>
    </source>
</evidence>
<name>A0ABD5T4M2_9EURY</name>
<evidence type="ECO:0000256" key="6">
    <source>
        <dbReference type="ARBA" id="ARBA00023136"/>
    </source>
</evidence>
<protein>
    <submittedName>
        <fullName evidence="9">Energy-coupling factor ABC transporter ATP-binding protein</fullName>
    </submittedName>
</protein>
<dbReference type="AlphaFoldDB" id="A0ABD5T4M2"/>
<evidence type="ECO:0000256" key="5">
    <source>
        <dbReference type="ARBA" id="ARBA00022840"/>
    </source>
</evidence>
<dbReference type="PROSITE" id="PS00211">
    <property type="entry name" value="ABC_TRANSPORTER_1"/>
    <property type="match status" value="1"/>
</dbReference>
<feature type="domain" description="ABC transporter" evidence="8">
    <location>
        <begin position="5"/>
        <end position="233"/>
    </location>
</feature>
<reference evidence="9 10" key="1">
    <citation type="journal article" date="2019" name="Int. J. Syst. Evol. Microbiol.">
        <title>The Global Catalogue of Microorganisms (GCM) 10K type strain sequencing project: providing services to taxonomists for standard genome sequencing and annotation.</title>
        <authorList>
            <consortium name="The Broad Institute Genomics Platform"/>
            <consortium name="The Broad Institute Genome Sequencing Center for Infectious Disease"/>
            <person name="Wu L."/>
            <person name="Ma J."/>
        </authorList>
    </citation>
    <scope>NUCLEOTIDE SEQUENCE [LARGE SCALE GENOMIC DNA]</scope>
    <source>
        <strain evidence="9 10">PJ61</strain>
    </source>
</reference>
<dbReference type="SMART" id="SM00382">
    <property type="entry name" value="AAA"/>
    <property type="match status" value="1"/>
</dbReference>
<sequence length="266" mass="28621">MEPVIDARALTHEYPDGTTALRDVTLSIGRGERIAVVGANGSGKSTLQLALGGLVEPSAGTVRYFDQTTDADRVRDRLGVLLQDPDDYLFNTTVREDIEYGPAQLGMSRRAADERIARLAAHLGLRDLLDRPPFRLSGGEKQRAAVASVLAFDPDVLLLDEPFGAVDAHYRERVRELVTDHEGTVVVFTPSLDLAAELAERVVVVGESGSIAADGPAREILTDSDLLRANGLRPPAAVQLFEGILDGDEIPLTVAAARRHLVDELG</sequence>
<keyword evidence="5 9" id="KW-0067">ATP-binding</keyword>
<keyword evidence="6" id="KW-0472">Membrane</keyword>
<organism evidence="9 10">
    <name type="scientific">Halorubrum pallidum</name>
    <dbReference type="NCBI Taxonomy" id="1526114"/>
    <lineage>
        <taxon>Archaea</taxon>
        <taxon>Methanobacteriati</taxon>
        <taxon>Methanobacteriota</taxon>
        <taxon>Stenosarchaea group</taxon>
        <taxon>Halobacteria</taxon>
        <taxon>Halobacteriales</taxon>
        <taxon>Haloferacaceae</taxon>
        <taxon>Halorubrum</taxon>
    </lineage>
</organism>
<evidence type="ECO:0000256" key="2">
    <source>
        <dbReference type="ARBA" id="ARBA00005417"/>
    </source>
</evidence>
<comment type="subcellular location">
    <subcellularLocation>
        <location evidence="1">Cell membrane</location>
        <topology evidence="1">Peripheral membrane protein</topology>
    </subcellularLocation>
</comment>
<dbReference type="SUPFAM" id="SSF52540">
    <property type="entry name" value="P-loop containing nucleoside triphosphate hydrolases"/>
    <property type="match status" value="1"/>
</dbReference>
<gene>
    <name evidence="9" type="ORF">ACFQDD_11115</name>
</gene>
<evidence type="ECO:0000256" key="7">
    <source>
        <dbReference type="ARBA" id="ARBA00025157"/>
    </source>
</evidence>